<dbReference type="AlphaFoldDB" id="A0A6A6TF01"/>
<reference evidence="1" key="1">
    <citation type="journal article" date="2020" name="Stud. Mycol.">
        <title>101 Dothideomycetes genomes: a test case for predicting lifestyles and emergence of pathogens.</title>
        <authorList>
            <person name="Haridas S."/>
            <person name="Albert R."/>
            <person name="Binder M."/>
            <person name="Bloem J."/>
            <person name="Labutti K."/>
            <person name="Salamov A."/>
            <person name="Andreopoulos B."/>
            <person name="Baker S."/>
            <person name="Barry K."/>
            <person name="Bills G."/>
            <person name="Bluhm B."/>
            <person name="Cannon C."/>
            <person name="Castanera R."/>
            <person name="Culley D."/>
            <person name="Daum C."/>
            <person name="Ezra D."/>
            <person name="Gonzalez J."/>
            <person name="Henrissat B."/>
            <person name="Kuo A."/>
            <person name="Liang C."/>
            <person name="Lipzen A."/>
            <person name="Lutzoni F."/>
            <person name="Magnuson J."/>
            <person name="Mondo S."/>
            <person name="Nolan M."/>
            <person name="Ohm R."/>
            <person name="Pangilinan J."/>
            <person name="Park H.-J."/>
            <person name="Ramirez L."/>
            <person name="Alfaro M."/>
            <person name="Sun H."/>
            <person name="Tritt A."/>
            <person name="Yoshinaga Y."/>
            <person name="Zwiers L.-H."/>
            <person name="Turgeon B."/>
            <person name="Goodwin S."/>
            <person name="Spatafora J."/>
            <person name="Crous P."/>
            <person name="Grigoriev I."/>
        </authorList>
    </citation>
    <scope>NUCLEOTIDE SEQUENCE</scope>
    <source>
        <strain evidence="1">CBS 122681</strain>
    </source>
</reference>
<keyword evidence="2" id="KW-1185">Reference proteome</keyword>
<dbReference type="Proteomes" id="UP000799324">
    <property type="component" value="Unassembled WGS sequence"/>
</dbReference>
<accession>A0A6A6TF01</accession>
<sequence>MPLQYLLSSSIGSLDHPNMVCPRESSVLLVRASVLGRCSLGVVGEDPWYCMVCPSYPQDYFVTTTQQVIISYSVVASTNSYVTNYRKYTLLIIITQQFRAQLGFSLELTTCRRWDIGFLGTAVYNKKMVLGFKSELLLHNHPHCYHHEGISR</sequence>
<organism evidence="1 2">
    <name type="scientific">Lophiostoma macrostomum CBS 122681</name>
    <dbReference type="NCBI Taxonomy" id="1314788"/>
    <lineage>
        <taxon>Eukaryota</taxon>
        <taxon>Fungi</taxon>
        <taxon>Dikarya</taxon>
        <taxon>Ascomycota</taxon>
        <taxon>Pezizomycotina</taxon>
        <taxon>Dothideomycetes</taxon>
        <taxon>Pleosporomycetidae</taxon>
        <taxon>Pleosporales</taxon>
        <taxon>Lophiostomataceae</taxon>
        <taxon>Lophiostoma</taxon>
    </lineage>
</organism>
<gene>
    <name evidence="1" type="ORF">K491DRAFT_324968</name>
</gene>
<evidence type="ECO:0000313" key="2">
    <source>
        <dbReference type="Proteomes" id="UP000799324"/>
    </source>
</evidence>
<protein>
    <submittedName>
        <fullName evidence="1">Uncharacterized protein</fullName>
    </submittedName>
</protein>
<dbReference type="EMBL" id="MU004324">
    <property type="protein sequence ID" value="KAF2657568.1"/>
    <property type="molecule type" value="Genomic_DNA"/>
</dbReference>
<name>A0A6A6TF01_9PLEO</name>
<evidence type="ECO:0000313" key="1">
    <source>
        <dbReference type="EMBL" id="KAF2657568.1"/>
    </source>
</evidence>
<proteinExistence type="predicted"/>